<dbReference type="Gene3D" id="1.10.287.130">
    <property type="match status" value="1"/>
</dbReference>
<dbReference type="SUPFAM" id="SSF55874">
    <property type="entry name" value="ATPase domain of HSP90 chaperone/DNA topoisomerase II/histidine kinase"/>
    <property type="match status" value="1"/>
</dbReference>
<dbReference type="InterPro" id="IPR036097">
    <property type="entry name" value="HisK_dim/P_sf"/>
</dbReference>
<dbReference type="Gene3D" id="3.30.565.10">
    <property type="entry name" value="Histidine kinase-like ATPase, C-terminal domain"/>
    <property type="match status" value="1"/>
</dbReference>
<dbReference type="PROSITE" id="PS50109">
    <property type="entry name" value="HIS_KIN"/>
    <property type="match status" value="1"/>
</dbReference>
<name>A0ABD5W280_9EURY</name>
<keyword evidence="5 9" id="KW-0418">Kinase</keyword>
<keyword evidence="7" id="KW-1133">Transmembrane helix</keyword>
<accession>A0ABD5W280</accession>
<dbReference type="PANTHER" id="PTHR43711:SF1">
    <property type="entry name" value="HISTIDINE KINASE 1"/>
    <property type="match status" value="1"/>
</dbReference>
<feature type="domain" description="Histidine kinase" evidence="8">
    <location>
        <begin position="342"/>
        <end position="530"/>
    </location>
</feature>
<evidence type="ECO:0000256" key="2">
    <source>
        <dbReference type="ARBA" id="ARBA00012438"/>
    </source>
</evidence>
<evidence type="ECO:0000256" key="5">
    <source>
        <dbReference type="ARBA" id="ARBA00022777"/>
    </source>
</evidence>
<dbReference type="InterPro" id="IPR003661">
    <property type="entry name" value="HisK_dim/P_dom"/>
</dbReference>
<dbReference type="GO" id="GO:0000160">
    <property type="term" value="P:phosphorelay signal transduction system"/>
    <property type="evidence" value="ECO:0007669"/>
    <property type="project" value="UniProtKB-KW"/>
</dbReference>
<evidence type="ECO:0000256" key="4">
    <source>
        <dbReference type="ARBA" id="ARBA00022679"/>
    </source>
</evidence>
<dbReference type="EMBL" id="JBHSZI010000001">
    <property type="protein sequence ID" value="MFC7058859.1"/>
    <property type="molecule type" value="Genomic_DNA"/>
</dbReference>
<dbReference type="PANTHER" id="PTHR43711">
    <property type="entry name" value="TWO-COMPONENT HISTIDINE KINASE"/>
    <property type="match status" value="1"/>
</dbReference>
<dbReference type="EC" id="2.7.13.3" evidence="2"/>
<dbReference type="RefSeq" id="WP_267161593.1">
    <property type="nucleotide sequence ID" value="NZ_CP112972.1"/>
</dbReference>
<dbReference type="Pfam" id="PF02518">
    <property type="entry name" value="HATPase_c"/>
    <property type="match status" value="1"/>
</dbReference>
<keyword evidence="10" id="KW-1185">Reference proteome</keyword>
<keyword evidence="6" id="KW-0902">Two-component regulatory system</keyword>
<dbReference type="PRINTS" id="PR00344">
    <property type="entry name" value="BCTRLSENSOR"/>
</dbReference>
<comment type="catalytic activity">
    <reaction evidence="1">
        <text>ATP + protein L-histidine = ADP + protein N-phospho-L-histidine.</text>
        <dbReference type="EC" id="2.7.13.3"/>
    </reaction>
</comment>
<dbReference type="SMART" id="SM00388">
    <property type="entry name" value="HisKA"/>
    <property type="match status" value="1"/>
</dbReference>
<dbReference type="InterPro" id="IPR031621">
    <property type="entry name" value="HisKA_7TM"/>
</dbReference>
<sequence length="538" mass="58550">MSAVAVGTALVASLAVYGEYNASVPVATEFRNLELGCALWGISELSVYLSPSTAPLAELYTLRFLFSGLTAILAIVFVAEYTQSELLTRPSVRRFLWVGFGAAMVLWITNPMDLAYTTLTIESFQGINLVIPTFGPGLVVYFVFVYGFYVATFTILGLFILDATNVYRKQAVLIFVAFFVVVAGTIVFLVGGVPREGVDLGIIFNALGGGAIWVAIYRYEFLAVVPLAKEAIVDTVTDPVLVFGQESRLLYSNAAADAIGVDIEDRNTDAEDLFPGLEAAIANGDVIHLQGGDSTVERERVFEPAAEELVDHHGVERGQVIVMRDVTERYRREQRLDEFASIVSHDLRNPLNIASLHINLADGEDDTEHLDDAEDALDRMEELIDDLLTISQAGYASAETEPTPLAQTARAAWDNVDTGDSSLEIPTNTNLHANRSQVQELFENLFRNAVEHNEPPVTVRIDTHEDGFVVTDDGTGIPEDRRDGIFDPGVSSAEGGTGLGLYIVQQIANAHGWTVSVRESEDSGVEFTFEDADIGVAP</sequence>
<dbReference type="InterPro" id="IPR036890">
    <property type="entry name" value="HATPase_C_sf"/>
</dbReference>
<dbReference type="AlphaFoldDB" id="A0ABD5W280"/>
<feature type="transmembrane region" description="Helical" evidence="7">
    <location>
        <begin position="173"/>
        <end position="194"/>
    </location>
</feature>
<dbReference type="Pfam" id="PF16927">
    <property type="entry name" value="HisKA_7TM"/>
    <property type="match status" value="1"/>
</dbReference>
<evidence type="ECO:0000256" key="1">
    <source>
        <dbReference type="ARBA" id="ARBA00000085"/>
    </source>
</evidence>
<evidence type="ECO:0000256" key="7">
    <source>
        <dbReference type="SAM" id="Phobius"/>
    </source>
</evidence>
<dbReference type="InterPro" id="IPR050736">
    <property type="entry name" value="Sensor_HK_Regulatory"/>
</dbReference>
<dbReference type="InterPro" id="IPR004358">
    <property type="entry name" value="Sig_transdc_His_kin-like_C"/>
</dbReference>
<proteinExistence type="predicted"/>
<dbReference type="Proteomes" id="UP001596445">
    <property type="component" value="Unassembled WGS sequence"/>
</dbReference>
<keyword evidence="4" id="KW-0808">Transferase</keyword>
<gene>
    <name evidence="9" type="ORF">ACFQQG_12655</name>
</gene>
<protein>
    <recommendedName>
        <fullName evidence="2">histidine kinase</fullName>
        <ecNumber evidence="2">2.7.13.3</ecNumber>
    </recommendedName>
</protein>
<dbReference type="Gene3D" id="3.30.450.20">
    <property type="entry name" value="PAS domain"/>
    <property type="match status" value="1"/>
</dbReference>
<keyword evidence="3" id="KW-0597">Phosphoprotein</keyword>
<reference evidence="9 10" key="1">
    <citation type="journal article" date="2019" name="Int. J. Syst. Evol. Microbiol.">
        <title>The Global Catalogue of Microorganisms (GCM) 10K type strain sequencing project: providing services to taxonomists for standard genome sequencing and annotation.</title>
        <authorList>
            <consortium name="The Broad Institute Genomics Platform"/>
            <consortium name="The Broad Institute Genome Sequencing Center for Infectious Disease"/>
            <person name="Wu L."/>
            <person name="Ma J."/>
        </authorList>
    </citation>
    <scope>NUCLEOTIDE SEQUENCE [LARGE SCALE GENOMIC DNA]</scope>
    <source>
        <strain evidence="9 10">JCM 30072</strain>
    </source>
</reference>
<feature type="transmembrane region" description="Helical" evidence="7">
    <location>
        <begin position="60"/>
        <end position="79"/>
    </location>
</feature>
<dbReference type="CDD" id="cd00075">
    <property type="entry name" value="HATPase"/>
    <property type="match status" value="1"/>
</dbReference>
<evidence type="ECO:0000259" key="8">
    <source>
        <dbReference type="PROSITE" id="PS50109"/>
    </source>
</evidence>
<dbReference type="GeneID" id="76630932"/>
<feature type="transmembrane region" description="Helical" evidence="7">
    <location>
        <begin position="138"/>
        <end position="161"/>
    </location>
</feature>
<evidence type="ECO:0000313" key="9">
    <source>
        <dbReference type="EMBL" id="MFC7058859.1"/>
    </source>
</evidence>
<keyword evidence="7" id="KW-0812">Transmembrane</keyword>
<organism evidence="9 10">
    <name type="scientific">Halovenus salina</name>
    <dbReference type="NCBI Taxonomy" id="1510225"/>
    <lineage>
        <taxon>Archaea</taxon>
        <taxon>Methanobacteriati</taxon>
        <taxon>Methanobacteriota</taxon>
        <taxon>Stenosarchaea group</taxon>
        <taxon>Halobacteria</taxon>
        <taxon>Halobacteriales</taxon>
        <taxon>Haloarculaceae</taxon>
        <taxon>Halovenus</taxon>
    </lineage>
</organism>
<dbReference type="SUPFAM" id="SSF47384">
    <property type="entry name" value="Homodimeric domain of signal transducing histidine kinase"/>
    <property type="match status" value="1"/>
</dbReference>
<evidence type="ECO:0000256" key="3">
    <source>
        <dbReference type="ARBA" id="ARBA00022553"/>
    </source>
</evidence>
<evidence type="ECO:0000313" key="10">
    <source>
        <dbReference type="Proteomes" id="UP001596445"/>
    </source>
</evidence>
<feature type="transmembrane region" description="Helical" evidence="7">
    <location>
        <begin position="91"/>
        <end position="109"/>
    </location>
</feature>
<dbReference type="CDD" id="cd00082">
    <property type="entry name" value="HisKA"/>
    <property type="match status" value="1"/>
</dbReference>
<dbReference type="InterPro" id="IPR005467">
    <property type="entry name" value="His_kinase_dom"/>
</dbReference>
<comment type="caution">
    <text evidence="9">The sequence shown here is derived from an EMBL/GenBank/DDBJ whole genome shotgun (WGS) entry which is preliminary data.</text>
</comment>
<dbReference type="SMART" id="SM00387">
    <property type="entry name" value="HATPase_c"/>
    <property type="match status" value="1"/>
</dbReference>
<dbReference type="GO" id="GO:0004673">
    <property type="term" value="F:protein histidine kinase activity"/>
    <property type="evidence" value="ECO:0007669"/>
    <property type="project" value="UniProtKB-EC"/>
</dbReference>
<keyword evidence="7" id="KW-0472">Membrane</keyword>
<dbReference type="Pfam" id="PF00512">
    <property type="entry name" value="HisKA"/>
    <property type="match status" value="1"/>
</dbReference>
<evidence type="ECO:0000256" key="6">
    <source>
        <dbReference type="ARBA" id="ARBA00023012"/>
    </source>
</evidence>
<dbReference type="InterPro" id="IPR003594">
    <property type="entry name" value="HATPase_dom"/>
</dbReference>